<dbReference type="Proteomes" id="UP000475117">
    <property type="component" value="Chromosome"/>
</dbReference>
<organism evidence="7 8">
    <name type="scientific">Sulfuriroseicoccus oceanibius</name>
    <dbReference type="NCBI Taxonomy" id="2707525"/>
    <lineage>
        <taxon>Bacteria</taxon>
        <taxon>Pseudomonadati</taxon>
        <taxon>Verrucomicrobiota</taxon>
        <taxon>Verrucomicrobiia</taxon>
        <taxon>Verrucomicrobiales</taxon>
        <taxon>Verrucomicrobiaceae</taxon>
        <taxon>Sulfuriroseicoccus</taxon>
    </lineage>
</organism>
<dbReference type="Gene3D" id="3.90.550.10">
    <property type="entry name" value="Spore Coat Polysaccharide Biosynthesis Protein SpsA, Chain A"/>
    <property type="match status" value="1"/>
</dbReference>
<dbReference type="RefSeq" id="WP_164364303.1">
    <property type="nucleotide sequence ID" value="NZ_CP066776.1"/>
</dbReference>
<evidence type="ECO:0000313" key="8">
    <source>
        <dbReference type="Proteomes" id="UP000475117"/>
    </source>
</evidence>
<evidence type="ECO:0000256" key="4">
    <source>
        <dbReference type="ARBA" id="ARBA00022679"/>
    </source>
</evidence>
<keyword evidence="5" id="KW-0460">Magnesium</keyword>
<comment type="cofactor">
    <cofactor evidence="1">
        <name>Mg(2+)</name>
        <dbReference type="ChEBI" id="CHEBI:18420"/>
    </cofactor>
</comment>
<dbReference type="InterPro" id="IPR029044">
    <property type="entry name" value="Nucleotide-diphossugar_trans"/>
</dbReference>
<proteinExistence type="inferred from homology"/>
<dbReference type="PANTHER" id="PTHR48090:SF10">
    <property type="entry name" value="GLUCOSYL-3-PHOSPHOGLYCERATE SYNTHASE"/>
    <property type="match status" value="1"/>
</dbReference>
<dbReference type="EC" id="2.4.1.266" evidence="7"/>
<dbReference type="InterPro" id="IPR050256">
    <property type="entry name" value="Glycosyltransferase_2"/>
</dbReference>
<comment type="similarity">
    <text evidence="2">Belongs to the glycosyltransferase 2 family.</text>
</comment>
<name>A0A6B3LE92_9BACT</name>
<evidence type="ECO:0000256" key="1">
    <source>
        <dbReference type="ARBA" id="ARBA00001946"/>
    </source>
</evidence>
<evidence type="ECO:0000256" key="3">
    <source>
        <dbReference type="ARBA" id="ARBA00022676"/>
    </source>
</evidence>
<evidence type="ECO:0000313" key="7">
    <source>
        <dbReference type="EMBL" id="QQL44678.1"/>
    </source>
</evidence>
<dbReference type="SUPFAM" id="SSF53448">
    <property type="entry name" value="Nucleotide-diphospho-sugar transferases"/>
    <property type="match status" value="1"/>
</dbReference>
<evidence type="ECO:0000256" key="2">
    <source>
        <dbReference type="ARBA" id="ARBA00006739"/>
    </source>
</evidence>
<accession>A0A6B3LE92</accession>
<feature type="domain" description="Glycosyltransferase 2-like" evidence="6">
    <location>
        <begin position="34"/>
        <end position="146"/>
    </location>
</feature>
<evidence type="ECO:0000256" key="5">
    <source>
        <dbReference type="ARBA" id="ARBA00022842"/>
    </source>
</evidence>
<dbReference type="GO" id="GO:0016757">
    <property type="term" value="F:glycosyltransferase activity"/>
    <property type="evidence" value="ECO:0007669"/>
    <property type="project" value="UniProtKB-KW"/>
</dbReference>
<keyword evidence="8" id="KW-1185">Reference proteome</keyword>
<dbReference type="NCBIfam" id="NF010496">
    <property type="entry name" value="PRK13915.1"/>
    <property type="match status" value="1"/>
</dbReference>
<keyword evidence="4 7" id="KW-0808">Transferase</keyword>
<sequence length="295" mass="31584">MSSHGSIRRFDSAEPAFSAAALVENKALTDTRISVAIPTLNEASTIGGIVSTIVRELMEATPLVDELLVVDSDSDDDTASIATAAGAQVLQASAIQPATPAVRGKGENLWRATLATTGDIVCFVDGDLRDFSPHFITGLIGPLLQDTSLQFVKATYHRHLASPFGAGEGGRSNALFARPLLALFLPELRDLDQPLGGEYAFRRDLLEALPFATDYGVEMAHLVDIVDQVGSEGIAQCDLGERHHRNRSLDDLAQMNDTIGRRFFTRLAATGRMDPATAPMDTAPWRPPPGSIACC</sequence>
<evidence type="ECO:0000259" key="6">
    <source>
        <dbReference type="Pfam" id="PF00535"/>
    </source>
</evidence>
<dbReference type="PANTHER" id="PTHR48090">
    <property type="entry name" value="UNDECAPRENYL-PHOSPHATE 4-DEOXY-4-FORMAMIDO-L-ARABINOSE TRANSFERASE-RELATED"/>
    <property type="match status" value="1"/>
</dbReference>
<reference evidence="7 8" key="1">
    <citation type="submission" date="2020-12" db="EMBL/GenBank/DDBJ databases">
        <title>Sulforoseuscoccus oceanibium gen. nov., sp. nov., a representative of the phylum Verrucomicrobia with special cytoplasmic membrane, and proposal of Sulforoseuscoccusaceae fam. nov.</title>
        <authorList>
            <person name="Xi F."/>
        </authorList>
    </citation>
    <scope>NUCLEOTIDE SEQUENCE [LARGE SCALE GENOMIC DNA]</scope>
    <source>
        <strain evidence="7 8">T37</strain>
    </source>
</reference>
<protein>
    <submittedName>
        <fullName evidence="7">Glucosyl-3-phosphoglycerate synthase</fullName>
        <ecNumber evidence="7">2.4.1.266</ecNumber>
    </submittedName>
</protein>
<dbReference type="InterPro" id="IPR001173">
    <property type="entry name" value="Glyco_trans_2-like"/>
</dbReference>
<gene>
    <name evidence="7" type="ORF">G3M56_012430</name>
</gene>
<dbReference type="AlphaFoldDB" id="A0A6B3LE92"/>
<dbReference type="Pfam" id="PF00535">
    <property type="entry name" value="Glycos_transf_2"/>
    <property type="match status" value="1"/>
</dbReference>
<keyword evidence="3 7" id="KW-0328">Glycosyltransferase</keyword>
<dbReference type="KEGG" id="soa:G3M56_012430"/>
<dbReference type="EMBL" id="CP066776">
    <property type="protein sequence ID" value="QQL44678.1"/>
    <property type="molecule type" value="Genomic_DNA"/>
</dbReference>